<dbReference type="RefSeq" id="WP_345330116.1">
    <property type="nucleotide sequence ID" value="NZ_BAABJI010000002.1"/>
</dbReference>
<dbReference type="Gene3D" id="1.10.760.10">
    <property type="entry name" value="Cytochrome c-like domain"/>
    <property type="match status" value="2"/>
</dbReference>
<keyword evidence="5" id="KW-1133">Transmembrane helix</keyword>
<evidence type="ECO:0000313" key="8">
    <source>
        <dbReference type="Proteomes" id="UP001501436"/>
    </source>
</evidence>
<dbReference type="PANTHER" id="PTHR35008:SF8">
    <property type="entry name" value="ALCOHOL DEHYDROGENASE CYTOCHROME C SUBUNIT"/>
    <property type="match status" value="1"/>
</dbReference>
<protein>
    <submittedName>
        <fullName evidence="7">C-type cytochrome</fullName>
    </submittedName>
</protein>
<keyword evidence="1 4" id="KW-0349">Heme</keyword>
<sequence>MKKLTKWIAIILTLVVVIAIAGLSYINYALPNVGDPENITVQLTPQRIARGKYLANHVAVCVDCHSPRDFSKFAGPIDTAYIGVGGDKFDQSIGFPGLVYVPNITPLNLKSWTDGEIFRAITTGVKKDGSAIFPIMPWQYYSKMDREDVYAIIAYMRTLKADGKNYPAHQLDFPLNFIVNTMPQPATLSKRPPESDTLKYGEYLVQIAACRDCHSQDDKGKLIAGLEFAGGKAFNLPGATLKSSNITPDKESGIGRWTKQEFVNRFRMYADSSMSPSAVKPGEFQTIMPWWKYGKMKVTDLEAMYAYLQTIKPMQNQVVKFQANSIEAK</sequence>
<evidence type="ECO:0000259" key="6">
    <source>
        <dbReference type="PROSITE" id="PS51007"/>
    </source>
</evidence>
<keyword evidence="5" id="KW-0812">Transmembrane</keyword>
<evidence type="ECO:0000313" key="7">
    <source>
        <dbReference type="EMBL" id="GAA4911157.1"/>
    </source>
</evidence>
<evidence type="ECO:0000256" key="5">
    <source>
        <dbReference type="SAM" id="Phobius"/>
    </source>
</evidence>
<comment type="caution">
    <text evidence="7">The sequence shown here is derived from an EMBL/GenBank/DDBJ whole genome shotgun (WGS) entry which is preliminary data.</text>
</comment>
<dbReference type="InterPro" id="IPR009056">
    <property type="entry name" value="Cyt_c-like_dom"/>
</dbReference>
<dbReference type="Proteomes" id="UP001501436">
    <property type="component" value="Unassembled WGS sequence"/>
</dbReference>
<organism evidence="7 8">
    <name type="scientific">Mucilaginibacter defluvii</name>
    <dbReference type="NCBI Taxonomy" id="1196019"/>
    <lineage>
        <taxon>Bacteria</taxon>
        <taxon>Pseudomonadati</taxon>
        <taxon>Bacteroidota</taxon>
        <taxon>Sphingobacteriia</taxon>
        <taxon>Sphingobacteriales</taxon>
        <taxon>Sphingobacteriaceae</taxon>
        <taxon>Mucilaginibacter</taxon>
    </lineage>
</organism>
<gene>
    <name evidence="7" type="ORF">GCM10023313_12590</name>
</gene>
<name>A0ABP9FS48_9SPHI</name>
<evidence type="ECO:0000256" key="3">
    <source>
        <dbReference type="ARBA" id="ARBA00023004"/>
    </source>
</evidence>
<dbReference type="EMBL" id="BAABJI010000002">
    <property type="protein sequence ID" value="GAA4911157.1"/>
    <property type="molecule type" value="Genomic_DNA"/>
</dbReference>
<keyword evidence="5" id="KW-0472">Membrane</keyword>
<accession>A0ABP9FS48</accession>
<evidence type="ECO:0000256" key="2">
    <source>
        <dbReference type="ARBA" id="ARBA00022723"/>
    </source>
</evidence>
<dbReference type="InterPro" id="IPR036909">
    <property type="entry name" value="Cyt_c-like_dom_sf"/>
</dbReference>
<feature type="transmembrane region" description="Helical" evidence="5">
    <location>
        <begin position="7"/>
        <end position="30"/>
    </location>
</feature>
<evidence type="ECO:0000256" key="4">
    <source>
        <dbReference type="PROSITE-ProRule" id="PRU00433"/>
    </source>
</evidence>
<proteinExistence type="predicted"/>
<dbReference type="PANTHER" id="PTHR35008">
    <property type="entry name" value="BLL4482 PROTEIN-RELATED"/>
    <property type="match status" value="1"/>
</dbReference>
<feature type="domain" description="Cytochrome c" evidence="6">
    <location>
        <begin position="46"/>
        <end position="160"/>
    </location>
</feature>
<dbReference type="InterPro" id="IPR051459">
    <property type="entry name" value="Cytochrome_c-type_DH"/>
</dbReference>
<reference evidence="8" key="1">
    <citation type="journal article" date="2019" name="Int. J. Syst. Evol. Microbiol.">
        <title>The Global Catalogue of Microorganisms (GCM) 10K type strain sequencing project: providing services to taxonomists for standard genome sequencing and annotation.</title>
        <authorList>
            <consortium name="The Broad Institute Genomics Platform"/>
            <consortium name="The Broad Institute Genome Sequencing Center for Infectious Disease"/>
            <person name="Wu L."/>
            <person name="Ma J."/>
        </authorList>
    </citation>
    <scope>NUCLEOTIDE SEQUENCE [LARGE SCALE GENOMIC DNA]</scope>
    <source>
        <strain evidence="8">JCM 18283</strain>
    </source>
</reference>
<dbReference type="PROSITE" id="PS51007">
    <property type="entry name" value="CYTC"/>
    <property type="match status" value="2"/>
</dbReference>
<keyword evidence="2 4" id="KW-0479">Metal-binding</keyword>
<keyword evidence="3 4" id="KW-0408">Iron</keyword>
<evidence type="ECO:0000256" key="1">
    <source>
        <dbReference type="ARBA" id="ARBA00022617"/>
    </source>
</evidence>
<feature type="domain" description="Cytochrome c" evidence="6">
    <location>
        <begin position="196"/>
        <end position="312"/>
    </location>
</feature>
<keyword evidence="8" id="KW-1185">Reference proteome</keyword>
<dbReference type="SUPFAM" id="SSF46626">
    <property type="entry name" value="Cytochrome c"/>
    <property type="match status" value="2"/>
</dbReference>